<protein>
    <submittedName>
        <fullName evidence="3">Uncharacterized protein</fullName>
    </submittedName>
</protein>
<organism evidence="3 4">
    <name type="scientific">Aristolochia fimbriata</name>
    <name type="common">White veined hardy Dutchman's pipe vine</name>
    <dbReference type="NCBI Taxonomy" id="158543"/>
    <lineage>
        <taxon>Eukaryota</taxon>
        <taxon>Viridiplantae</taxon>
        <taxon>Streptophyta</taxon>
        <taxon>Embryophyta</taxon>
        <taxon>Tracheophyta</taxon>
        <taxon>Spermatophyta</taxon>
        <taxon>Magnoliopsida</taxon>
        <taxon>Magnoliidae</taxon>
        <taxon>Piperales</taxon>
        <taxon>Aristolochiaceae</taxon>
        <taxon>Aristolochia</taxon>
    </lineage>
</organism>
<gene>
    <name evidence="3" type="ORF">H6P81_004339</name>
</gene>
<accession>A0AAV7FG66</accession>
<keyword evidence="2" id="KW-0812">Transmembrane</keyword>
<feature type="region of interest" description="Disordered" evidence="1">
    <location>
        <begin position="58"/>
        <end position="88"/>
    </location>
</feature>
<feature type="transmembrane region" description="Helical" evidence="2">
    <location>
        <begin position="6"/>
        <end position="24"/>
    </location>
</feature>
<comment type="caution">
    <text evidence="3">The sequence shown here is derived from an EMBL/GenBank/DDBJ whole genome shotgun (WGS) entry which is preliminary data.</text>
</comment>
<reference evidence="3 4" key="1">
    <citation type="submission" date="2021-07" db="EMBL/GenBank/DDBJ databases">
        <title>The Aristolochia fimbriata genome: insights into angiosperm evolution, floral development and chemical biosynthesis.</title>
        <authorList>
            <person name="Jiao Y."/>
        </authorList>
    </citation>
    <scope>NUCLEOTIDE SEQUENCE [LARGE SCALE GENOMIC DNA]</scope>
    <source>
        <strain evidence="3">IBCAS-2021</strain>
        <tissue evidence="3">Leaf</tissue>
    </source>
</reference>
<proteinExistence type="predicted"/>
<keyword evidence="2" id="KW-0472">Membrane</keyword>
<dbReference type="PANTHER" id="PTHR34268:SF8">
    <property type="entry name" value="FAE DOMAIN-CONTAINING PROTEIN"/>
    <property type="match status" value="1"/>
</dbReference>
<feature type="compositionally biased region" description="Basic and acidic residues" evidence="1">
    <location>
        <begin position="76"/>
        <end position="88"/>
    </location>
</feature>
<keyword evidence="4" id="KW-1185">Reference proteome</keyword>
<keyword evidence="2" id="KW-1133">Transmembrane helix</keyword>
<sequence>MELSEALLKMGLFALVQALVYLILTGSSNIFSNKTRSVSFRTVRSVSMRRLLAALSDMPAGGEVSSSSAGSVSQGRNRDDSAEAELKN</sequence>
<feature type="compositionally biased region" description="Low complexity" evidence="1">
    <location>
        <begin position="60"/>
        <end position="73"/>
    </location>
</feature>
<name>A0AAV7FG66_ARIFI</name>
<evidence type="ECO:0000313" key="4">
    <source>
        <dbReference type="Proteomes" id="UP000825729"/>
    </source>
</evidence>
<dbReference type="EMBL" id="JAINDJ010000002">
    <property type="protein sequence ID" value="KAG9459831.1"/>
    <property type="molecule type" value="Genomic_DNA"/>
</dbReference>
<dbReference type="Proteomes" id="UP000825729">
    <property type="component" value="Unassembled WGS sequence"/>
</dbReference>
<evidence type="ECO:0000256" key="2">
    <source>
        <dbReference type="SAM" id="Phobius"/>
    </source>
</evidence>
<evidence type="ECO:0000256" key="1">
    <source>
        <dbReference type="SAM" id="MobiDB-lite"/>
    </source>
</evidence>
<dbReference type="PANTHER" id="PTHR34268">
    <property type="entry name" value="OS01G0321850 PROTEIN"/>
    <property type="match status" value="1"/>
</dbReference>
<dbReference type="AlphaFoldDB" id="A0AAV7FG66"/>
<evidence type="ECO:0000313" key="3">
    <source>
        <dbReference type="EMBL" id="KAG9459831.1"/>
    </source>
</evidence>